<keyword evidence="7" id="KW-1185">Reference proteome</keyword>
<organism evidence="6 7">
    <name type="scientific">Adineta steineri</name>
    <dbReference type="NCBI Taxonomy" id="433720"/>
    <lineage>
        <taxon>Eukaryota</taxon>
        <taxon>Metazoa</taxon>
        <taxon>Spiralia</taxon>
        <taxon>Gnathifera</taxon>
        <taxon>Rotifera</taxon>
        <taxon>Eurotatoria</taxon>
        <taxon>Bdelloidea</taxon>
        <taxon>Adinetida</taxon>
        <taxon>Adinetidae</taxon>
        <taxon>Adineta</taxon>
    </lineage>
</organism>
<feature type="compositionally biased region" description="Low complexity" evidence="3">
    <location>
        <begin position="78"/>
        <end position="91"/>
    </location>
</feature>
<dbReference type="GO" id="GO:0043161">
    <property type="term" value="P:proteasome-mediated ubiquitin-dependent protein catabolic process"/>
    <property type="evidence" value="ECO:0007669"/>
    <property type="project" value="TreeGrafter"/>
</dbReference>
<gene>
    <name evidence="5" type="ORF">BJG266_LOCUS22467</name>
    <name evidence="6" type="ORF">QVE165_LOCUS40837</name>
</gene>
<accession>A0A815Q7L2</accession>
<feature type="transmembrane region" description="Helical" evidence="4">
    <location>
        <begin position="37"/>
        <end position="58"/>
    </location>
</feature>
<dbReference type="GO" id="GO:0061630">
    <property type="term" value="F:ubiquitin protein ligase activity"/>
    <property type="evidence" value="ECO:0007669"/>
    <property type="project" value="TreeGrafter"/>
</dbReference>
<comment type="caution">
    <text evidence="6">The sequence shown here is derived from an EMBL/GenBank/DDBJ whole genome shotgun (WGS) entry which is preliminary data.</text>
</comment>
<dbReference type="Proteomes" id="UP000663832">
    <property type="component" value="Unassembled WGS sequence"/>
</dbReference>
<proteinExistence type="predicted"/>
<dbReference type="InterPro" id="IPR011042">
    <property type="entry name" value="6-blade_b-propeller_TolB-like"/>
</dbReference>
<dbReference type="EMBL" id="CAJNOI010000141">
    <property type="protein sequence ID" value="CAF1121225.1"/>
    <property type="molecule type" value="Genomic_DNA"/>
</dbReference>
<evidence type="ECO:0000256" key="2">
    <source>
        <dbReference type="PROSITE-ProRule" id="PRU00504"/>
    </source>
</evidence>
<dbReference type="EMBL" id="CAJNOM010000476">
    <property type="protein sequence ID" value="CAF1459413.1"/>
    <property type="molecule type" value="Genomic_DNA"/>
</dbReference>
<dbReference type="PROSITE" id="PS51125">
    <property type="entry name" value="NHL"/>
    <property type="match status" value="1"/>
</dbReference>
<dbReference type="Proteomes" id="UP000663877">
    <property type="component" value="Unassembled WGS sequence"/>
</dbReference>
<evidence type="ECO:0000313" key="5">
    <source>
        <dbReference type="EMBL" id="CAF1121225.1"/>
    </source>
</evidence>
<evidence type="ECO:0000256" key="4">
    <source>
        <dbReference type="SAM" id="Phobius"/>
    </source>
</evidence>
<dbReference type="GO" id="GO:0000209">
    <property type="term" value="P:protein polyubiquitination"/>
    <property type="evidence" value="ECO:0007669"/>
    <property type="project" value="TreeGrafter"/>
</dbReference>
<dbReference type="InterPro" id="IPR001258">
    <property type="entry name" value="NHL_repeat"/>
</dbReference>
<evidence type="ECO:0000313" key="6">
    <source>
        <dbReference type="EMBL" id="CAF1459413.1"/>
    </source>
</evidence>
<dbReference type="CDD" id="cd05819">
    <property type="entry name" value="NHL"/>
    <property type="match status" value="1"/>
</dbReference>
<dbReference type="Gene3D" id="2.40.10.500">
    <property type="match status" value="1"/>
</dbReference>
<feature type="repeat" description="NHL" evidence="2">
    <location>
        <begin position="356"/>
        <end position="392"/>
    </location>
</feature>
<name>A0A815Q7L2_9BILA</name>
<feature type="region of interest" description="Disordered" evidence="3">
    <location>
        <begin position="77"/>
        <end position="96"/>
    </location>
</feature>
<dbReference type="PANTHER" id="PTHR24104:SF51">
    <property type="entry name" value="SMP-30_GLUCONOLACTONASE_LRE-LIKE REGION DOMAIN-CONTAINING PROTEIN"/>
    <property type="match status" value="1"/>
</dbReference>
<dbReference type="Gene3D" id="2.120.10.30">
    <property type="entry name" value="TolB, C-terminal domain"/>
    <property type="match status" value="2"/>
</dbReference>
<dbReference type="Pfam" id="PF01436">
    <property type="entry name" value="NHL"/>
    <property type="match status" value="2"/>
</dbReference>
<evidence type="ECO:0000256" key="1">
    <source>
        <dbReference type="ARBA" id="ARBA00022737"/>
    </source>
</evidence>
<keyword evidence="1" id="KW-0677">Repeat</keyword>
<evidence type="ECO:0000313" key="7">
    <source>
        <dbReference type="Proteomes" id="UP000663832"/>
    </source>
</evidence>
<protein>
    <submittedName>
        <fullName evidence="6">Uncharacterized protein</fullName>
    </submittedName>
</protein>
<reference evidence="6" key="1">
    <citation type="submission" date="2021-02" db="EMBL/GenBank/DDBJ databases">
        <authorList>
            <person name="Nowell W R."/>
        </authorList>
    </citation>
    <scope>NUCLEOTIDE SEQUENCE</scope>
</reference>
<keyword evidence="4" id="KW-0812">Transmembrane</keyword>
<dbReference type="PANTHER" id="PTHR24104">
    <property type="entry name" value="E3 UBIQUITIN-PROTEIN LIGASE NHLRC1-RELATED"/>
    <property type="match status" value="1"/>
</dbReference>
<keyword evidence="4" id="KW-0472">Membrane</keyword>
<keyword evidence="4" id="KW-1133">Transmembrane helix</keyword>
<dbReference type="OrthoDB" id="342730at2759"/>
<evidence type="ECO:0000256" key="3">
    <source>
        <dbReference type="SAM" id="MobiDB-lite"/>
    </source>
</evidence>
<dbReference type="SUPFAM" id="SSF101898">
    <property type="entry name" value="NHL repeat"/>
    <property type="match status" value="1"/>
</dbReference>
<dbReference type="InterPro" id="IPR050952">
    <property type="entry name" value="TRIM-NHL_E3_ligases"/>
</dbReference>
<sequence>MSRNQIGLCDSEPVASNSQQTLTDRSILLKCFEKKKLLIIIISVIIVVLVVTIPTVIIKTKTTNTIKLSTEPRDTATEEFTTTTTDNPSTEVQTKPKYKKWKQHGITIAGGNGQGNQSNQLSSPHGIYIDDNTSILIADRDNKRIVEWKSNSIIGQIIKVGSAGDGLDPLYMPFEVTVDKQKNAIIICDVGIKRVIRWFRENQTNSENLAAGILCGGVTIDQNGSIYSSVWNNHMVVRWKGGDKDAIVVAGGFGQGDDLNQLEKPSFVFVDKDHSIYVSDTGNQRIMKWKKGAKQGIVVAGGNGYGNNFNQLFEPYGVVVDNLGQIFIADCSNHRIMRWREGDTEGSVVVGGNGQGDDPNQLYRPTDLSFDIEGHLYVADTDNHRIQKYELYIE</sequence>
<dbReference type="AlphaFoldDB" id="A0A815Q7L2"/>